<reference evidence="7" key="2">
    <citation type="submission" date="2025-08" db="UniProtKB">
        <authorList>
            <consortium name="Ensembl"/>
        </authorList>
    </citation>
    <scope>IDENTIFICATION</scope>
</reference>
<feature type="transmembrane region" description="Helical" evidence="5">
    <location>
        <begin position="87"/>
        <end position="108"/>
    </location>
</feature>
<name>H2ZJU1_CIOSA</name>
<evidence type="ECO:0000256" key="2">
    <source>
        <dbReference type="ARBA" id="ARBA00022692"/>
    </source>
</evidence>
<dbReference type="eggNOG" id="KOG4510">
    <property type="taxonomic scope" value="Eukaryota"/>
</dbReference>
<feature type="transmembrane region" description="Helical" evidence="5">
    <location>
        <begin position="139"/>
        <end position="159"/>
    </location>
</feature>
<feature type="transmembrane region" description="Helical" evidence="5">
    <location>
        <begin position="45"/>
        <end position="66"/>
    </location>
</feature>
<feature type="transmembrane region" description="Helical" evidence="5">
    <location>
        <begin position="265"/>
        <end position="285"/>
    </location>
</feature>
<dbReference type="InParanoid" id="H2ZJU1"/>
<feature type="transmembrane region" description="Helical" evidence="5">
    <location>
        <begin position="17"/>
        <end position="39"/>
    </location>
</feature>
<feature type="domain" description="EamA" evidence="6">
    <location>
        <begin position="173"/>
        <end position="304"/>
    </location>
</feature>
<dbReference type="Gene3D" id="1.10.3730.20">
    <property type="match status" value="1"/>
</dbReference>
<evidence type="ECO:0000256" key="1">
    <source>
        <dbReference type="ARBA" id="ARBA00004141"/>
    </source>
</evidence>
<dbReference type="Pfam" id="PF00892">
    <property type="entry name" value="EamA"/>
    <property type="match status" value="2"/>
</dbReference>
<reference evidence="7" key="3">
    <citation type="submission" date="2025-09" db="UniProtKB">
        <authorList>
            <consortium name="Ensembl"/>
        </authorList>
    </citation>
    <scope>IDENTIFICATION</scope>
</reference>
<evidence type="ECO:0000256" key="4">
    <source>
        <dbReference type="ARBA" id="ARBA00023136"/>
    </source>
</evidence>
<organism evidence="7 8">
    <name type="scientific">Ciona savignyi</name>
    <name type="common">Pacific transparent sea squirt</name>
    <dbReference type="NCBI Taxonomy" id="51511"/>
    <lineage>
        <taxon>Eukaryota</taxon>
        <taxon>Metazoa</taxon>
        <taxon>Chordata</taxon>
        <taxon>Tunicata</taxon>
        <taxon>Ascidiacea</taxon>
        <taxon>Phlebobranchia</taxon>
        <taxon>Cionidae</taxon>
        <taxon>Ciona</taxon>
    </lineage>
</organism>
<dbReference type="SUPFAM" id="SSF103481">
    <property type="entry name" value="Multidrug resistance efflux transporter EmrE"/>
    <property type="match status" value="2"/>
</dbReference>
<evidence type="ECO:0000313" key="8">
    <source>
        <dbReference type="Proteomes" id="UP000007875"/>
    </source>
</evidence>
<dbReference type="InterPro" id="IPR037185">
    <property type="entry name" value="EmrE-like"/>
</dbReference>
<feature type="domain" description="EamA" evidence="6">
    <location>
        <begin position="20"/>
        <end position="154"/>
    </location>
</feature>
<dbReference type="Ensembl" id="ENSCSAVT00000018051.1">
    <property type="protein sequence ID" value="ENSCSAVP00000017857.1"/>
    <property type="gene ID" value="ENSCSAVG00000010512.1"/>
</dbReference>
<dbReference type="GO" id="GO:0016020">
    <property type="term" value="C:membrane"/>
    <property type="evidence" value="ECO:0007669"/>
    <property type="project" value="UniProtKB-SubCell"/>
</dbReference>
<evidence type="ECO:0000313" key="7">
    <source>
        <dbReference type="Ensembl" id="ENSCSAVP00000017857.1"/>
    </source>
</evidence>
<keyword evidence="2 5" id="KW-0812">Transmembrane</keyword>
<dbReference type="AlphaFoldDB" id="H2ZJU1"/>
<dbReference type="GeneTree" id="ENSGT00940000153249"/>
<evidence type="ECO:0000259" key="6">
    <source>
        <dbReference type="Pfam" id="PF00892"/>
    </source>
</evidence>
<feature type="transmembrane region" description="Helical" evidence="5">
    <location>
        <begin position="114"/>
        <end position="132"/>
    </location>
</feature>
<reference evidence="8" key="1">
    <citation type="submission" date="2003-08" db="EMBL/GenBank/DDBJ databases">
        <authorList>
            <person name="Birren B."/>
            <person name="Nusbaum C."/>
            <person name="Abebe A."/>
            <person name="Abouelleil A."/>
            <person name="Adekoya E."/>
            <person name="Ait-zahra M."/>
            <person name="Allen N."/>
            <person name="Allen T."/>
            <person name="An P."/>
            <person name="Anderson M."/>
            <person name="Anderson S."/>
            <person name="Arachchi H."/>
            <person name="Armbruster J."/>
            <person name="Bachantsang P."/>
            <person name="Baldwin J."/>
            <person name="Barry A."/>
            <person name="Bayul T."/>
            <person name="Blitshsteyn B."/>
            <person name="Bloom T."/>
            <person name="Blye J."/>
            <person name="Boguslavskiy L."/>
            <person name="Borowsky M."/>
            <person name="Boukhgalter B."/>
            <person name="Brunache A."/>
            <person name="Butler J."/>
            <person name="Calixte N."/>
            <person name="Calvo S."/>
            <person name="Camarata J."/>
            <person name="Campo K."/>
            <person name="Chang J."/>
            <person name="Cheshatsang Y."/>
            <person name="Citroen M."/>
            <person name="Collymore A."/>
            <person name="Considine T."/>
            <person name="Cook A."/>
            <person name="Cooke P."/>
            <person name="Corum B."/>
            <person name="Cuomo C."/>
            <person name="David R."/>
            <person name="Dawoe T."/>
            <person name="Degray S."/>
            <person name="Dodge S."/>
            <person name="Dooley K."/>
            <person name="Dorje P."/>
            <person name="Dorjee K."/>
            <person name="Dorris L."/>
            <person name="Duffey N."/>
            <person name="Dupes A."/>
            <person name="Elkins T."/>
            <person name="Engels R."/>
            <person name="Erickson J."/>
            <person name="Farina A."/>
            <person name="Faro S."/>
            <person name="Ferreira P."/>
            <person name="Fischer H."/>
            <person name="Fitzgerald M."/>
            <person name="Foley K."/>
            <person name="Gage D."/>
            <person name="Galagan J."/>
            <person name="Gearin G."/>
            <person name="Gnerre S."/>
            <person name="Gnirke A."/>
            <person name="Goyette A."/>
            <person name="Graham J."/>
            <person name="Grandbois E."/>
            <person name="Gyaltsen K."/>
            <person name="Hafez N."/>
            <person name="Hagopian D."/>
            <person name="Hagos B."/>
            <person name="Hall J."/>
            <person name="Hatcher B."/>
            <person name="Heller A."/>
            <person name="Higgins H."/>
            <person name="Honan T."/>
            <person name="Horn A."/>
            <person name="Houde N."/>
            <person name="Hughes L."/>
            <person name="Hulme W."/>
            <person name="Husby E."/>
            <person name="Iliev I."/>
            <person name="Jaffe D."/>
            <person name="Jones C."/>
            <person name="Kamal M."/>
            <person name="Kamat A."/>
            <person name="Kamvysselis M."/>
            <person name="Karlsson E."/>
            <person name="Kells C."/>
            <person name="Kieu A."/>
            <person name="Kisner P."/>
            <person name="Kodira C."/>
            <person name="Kulbokas E."/>
            <person name="Labutti K."/>
            <person name="Lama D."/>
            <person name="Landers T."/>
            <person name="Leger J."/>
            <person name="Levine S."/>
            <person name="Lewis D."/>
            <person name="Lewis T."/>
            <person name="Lindblad-toh K."/>
            <person name="Liu X."/>
            <person name="Lokyitsang T."/>
            <person name="Lokyitsang Y."/>
            <person name="Lucien O."/>
            <person name="Lui A."/>
            <person name="Ma L.J."/>
            <person name="Mabbitt R."/>
            <person name="Macdonald J."/>
            <person name="Maclean C."/>
            <person name="Major J."/>
            <person name="Manning J."/>
            <person name="Marabella R."/>
            <person name="Maru K."/>
            <person name="Matthews C."/>
            <person name="Mauceli E."/>
            <person name="Mccarthy M."/>
            <person name="Mcdonough S."/>
            <person name="Mcghee T."/>
            <person name="Meldrim J."/>
            <person name="Meneus L."/>
            <person name="Mesirov J."/>
            <person name="Mihalev A."/>
            <person name="Mihova T."/>
            <person name="Mikkelsen T."/>
            <person name="Mlenga V."/>
            <person name="Moru K."/>
            <person name="Mozes J."/>
            <person name="Mulrain L."/>
            <person name="Munson G."/>
            <person name="Naylor J."/>
            <person name="Newes C."/>
            <person name="Nguyen C."/>
            <person name="Nguyen N."/>
            <person name="Nguyen T."/>
            <person name="Nicol R."/>
            <person name="Nielsen C."/>
            <person name="Nizzari M."/>
            <person name="Norbu C."/>
            <person name="Norbu N."/>
            <person name="O'donnell P."/>
            <person name="Okoawo O."/>
            <person name="O'leary S."/>
            <person name="Omotosho B."/>
            <person name="O'neill K."/>
            <person name="Osman S."/>
            <person name="Parker S."/>
            <person name="Perrin D."/>
            <person name="Phunkhang P."/>
            <person name="Piqani B."/>
            <person name="Purcell S."/>
            <person name="Rachupka T."/>
            <person name="Ramasamy U."/>
            <person name="Rameau R."/>
            <person name="Ray V."/>
            <person name="Raymond C."/>
            <person name="Retta R."/>
            <person name="Richardson S."/>
            <person name="Rise C."/>
            <person name="Rodriguez J."/>
            <person name="Rogers J."/>
            <person name="Rogov P."/>
            <person name="Rutman M."/>
            <person name="Schupbach R."/>
            <person name="Seaman C."/>
            <person name="Settipalli S."/>
            <person name="Sharpe T."/>
            <person name="Sheridan J."/>
            <person name="Sherpa N."/>
            <person name="Shi J."/>
            <person name="Smirnov S."/>
            <person name="Smith C."/>
            <person name="Sougnez C."/>
            <person name="Spencer B."/>
            <person name="Stalker J."/>
            <person name="Stange-thomann N."/>
            <person name="Stavropoulos S."/>
            <person name="Stetson K."/>
            <person name="Stone C."/>
            <person name="Stone S."/>
            <person name="Stubbs M."/>
            <person name="Talamas J."/>
            <person name="Tchuinga P."/>
            <person name="Tenzing P."/>
            <person name="Tesfaye S."/>
            <person name="Theodore J."/>
            <person name="Thoulutsang Y."/>
            <person name="Topham K."/>
            <person name="Towey S."/>
            <person name="Tsamla T."/>
            <person name="Tsomo N."/>
            <person name="Vallee D."/>
            <person name="Vassiliev H."/>
            <person name="Venkataraman V."/>
            <person name="Vinson J."/>
            <person name="Vo A."/>
            <person name="Wade C."/>
            <person name="Wang S."/>
            <person name="Wangchuk T."/>
            <person name="Wangdi T."/>
            <person name="Whittaker C."/>
            <person name="Wilkinson J."/>
            <person name="Wu Y."/>
            <person name="Wyman D."/>
            <person name="Yadav S."/>
            <person name="Yang S."/>
            <person name="Yang X."/>
            <person name="Yeager S."/>
            <person name="Yee E."/>
            <person name="Young G."/>
            <person name="Zainoun J."/>
            <person name="Zembeck L."/>
            <person name="Zimmer A."/>
            <person name="Zody M."/>
            <person name="Lander E."/>
        </authorList>
    </citation>
    <scope>NUCLEOTIDE SEQUENCE [LARGE SCALE GENOMIC DNA]</scope>
</reference>
<dbReference type="PANTHER" id="PTHR22911">
    <property type="entry name" value="ACYL-MALONYL CONDENSING ENZYME-RELATED"/>
    <property type="match status" value="1"/>
</dbReference>
<dbReference type="PANTHER" id="PTHR22911:SF6">
    <property type="entry name" value="SOLUTE CARRIER FAMILY 35 MEMBER G1"/>
    <property type="match status" value="1"/>
</dbReference>
<dbReference type="InterPro" id="IPR000620">
    <property type="entry name" value="EamA_dom"/>
</dbReference>
<dbReference type="OMA" id="ITVTHIG"/>
<accession>H2ZJU1</accession>
<keyword evidence="8" id="KW-1185">Reference proteome</keyword>
<feature type="transmembrane region" description="Helical" evidence="5">
    <location>
        <begin position="204"/>
        <end position="222"/>
    </location>
</feature>
<feature type="transmembrane region" description="Helical" evidence="5">
    <location>
        <begin position="234"/>
        <end position="253"/>
    </location>
</feature>
<comment type="subcellular location">
    <subcellularLocation>
        <location evidence="1">Membrane</location>
        <topology evidence="1">Multi-pass membrane protein</topology>
    </subcellularLocation>
</comment>
<protein>
    <recommendedName>
        <fullName evidence="6">EamA domain-containing protein</fullName>
    </recommendedName>
</protein>
<proteinExistence type="predicted"/>
<evidence type="ECO:0000256" key="5">
    <source>
        <dbReference type="SAM" id="Phobius"/>
    </source>
</evidence>
<dbReference type="HOGENOM" id="CLU_032828_1_2_1"/>
<keyword evidence="4 5" id="KW-0472">Membrane</keyword>
<feature type="transmembrane region" description="Helical" evidence="5">
    <location>
        <begin position="291"/>
        <end position="310"/>
    </location>
</feature>
<keyword evidence="3 5" id="KW-1133">Transmembrane helix</keyword>
<feature type="transmembrane region" description="Helical" evidence="5">
    <location>
        <begin position="171"/>
        <end position="192"/>
    </location>
</feature>
<dbReference type="Proteomes" id="UP000007875">
    <property type="component" value="Unassembled WGS sequence"/>
</dbReference>
<evidence type="ECO:0000256" key="3">
    <source>
        <dbReference type="ARBA" id="ARBA00022989"/>
    </source>
</evidence>
<sequence>SSDVSSVTKIVKHAAPFFGFGMLCCILSSVSSASASLLVKMVKSIGPIELLGLRCLMQFIALLPYVTYNWRRHDVDFMGPRGKFKLLCFRGVIGPCSTFCYYMSIVRLPLGDAVTIKFSSIVFSQLLGFIVLHERPTLLDILFSTIICTGVVLIAKPPFLFDPTATYDPETLYGILFGLSAAFISGVSYVTVRKLGKQTHATLNVFYYSFVGTFACLIFAATVEKFKLPCYSELLFLFLTAVAGLTTQIFMTLGLQYERAGTYTMLKTFQIILGFIFQIIILHNLPSTLSLVGACLIFSSIVGIAIRKFYKEYA</sequence>